<accession>Q2SLP7</accession>
<reference evidence="1 2" key="1">
    <citation type="journal article" date="2005" name="Nucleic Acids Res.">
        <title>Genomic blueprint of Hahella chejuensis, a marine microbe producing an algicidal agent.</title>
        <authorList>
            <person name="Jeong H."/>
            <person name="Yim J.H."/>
            <person name="Lee C."/>
            <person name="Choi S.-H."/>
            <person name="Park Y.K."/>
            <person name="Yoon S.H."/>
            <person name="Hur C.-G."/>
            <person name="Kang H.-Y."/>
            <person name="Kim D."/>
            <person name="Lee H.H."/>
            <person name="Park K.H."/>
            <person name="Park S.-H."/>
            <person name="Park H.-S."/>
            <person name="Lee H.K."/>
            <person name="Oh T.K."/>
            <person name="Kim J.F."/>
        </authorList>
    </citation>
    <scope>NUCLEOTIDE SEQUENCE [LARGE SCALE GENOMIC DNA]</scope>
    <source>
        <strain evidence="1 2">KCTC 2396</strain>
    </source>
</reference>
<organism evidence="1 2">
    <name type="scientific">Hahella chejuensis (strain KCTC 2396)</name>
    <dbReference type="NCBI Taxonomy" id="349521"/>
    <lineage>
        <taxon>Bacteria</taxon>
        <taxon>Pseudomonadati</taxon>
        <taxon>Pseudomonadota</taxon>
        <taxon>Gammaproteobacteria</taxon>
        <taxon>Oceanospirillales</taxon>
        <taxon>Hahellaceae</taxon>
        <taxon>Hahella</taxon>
    </lineage>
</organism>
<sequence length="32" mass="3511">MAAGFSDNYFALICETLLNKSLENGLFLRVGC</sequence>
<dbReference type="EMBL" id="CP000155">
    <property type="protein sequence ID" value="ABC28427.1"/>
    <property type="molecule type" value="Genomic_DNA"/>
</dbReference>
<name>Q2SLP7_HAHCH</name>
<dbReference type="HOGENOM" id="CLU_3389697_0_0_6"/>
<protein>
    <submittedName>
        <fullName evidence="1">Uncharacterized protein</fullName>
    </submittedName>
</protein>
<dbReference type="KEGG" id="hch:HCH_01570"/>
<proteinExistence type="predicted"/>
<dbReference type="Proteomes" id="UP000000238">
    <property type="component" value="Chromosome"/>
</dbReference>
<dbReference type="AlphaFoldDB" id="Q2SLP7"/>
<keyword evidence="2" id="KW-1185">Reference proteome</keyword>
<evidence type="ECO:0000313" key="1">
    <source>
        <dbReference type="EMBL" id="ABC28427.1"/>
    </source>
</evidence>
<gene>
    <name evidence="1" type="ordered locus">HCH_01570</name>
</gene>
<evidence type="ECO:0000313" key="2">
    <source>
        <dbReference type="Proteomes" id="UP000000238"/>
    </source>
</evidence>